<reference evidence="2" key="1">
    <citation type="submission" date="2022-12" db="EMBL/GenBank/DDBJ databases">
        <title>Species Delineation and Comparative Genomics within the Campylobacter ureolyticus Complex.</title>
        <authorList>
            <person name="Maki J."/>
            <person name="Howard M."/>
            <person name="Connelly S."/>
            <person name="Hardy D.J."/>
            <person name="Cameron A."/>
        </authorList>
    </citation>
    <scope>NUCLEOTIDE SEQUENCE</scope>
    <source>
        <strain evidence="2">URMC_786</strain>
    </source>
</reference>
<name>A0A9Q4PXX9_9BACT</name>
<dbReference type="Proteomes" id="UP001075461">
    <property type="component" value="Unassembled WGS sequence"/>
</dbReference>
<evidence type="ECO:0000313" key="2">
    <source>
        <dbReference type="EMBL" id="MCZ6162505.1"/>
    </source>
</evidence>
<accession>A0A9Q4PXX9</accession>
<feature type="signal peptide" evidence="1">
    <location>
        <begin position="1"/>
        <end position="18"/>
    </location>
</feature>
<gene>
    <name evidence="2" type="ORF">O6B92_09215</name>
</gene>
<dbReference type="EMBL" id="JAPXGP010000010">
    <property type="protein sequence ID" value="MCZ6162505.1"/>
    <property type="molecule type" value="Genomic_DNA"/>
</dbReference>
<organism evidence="2 3">
    <name type="scientific">Campylobacter ureolyticus</name>
    <dbReference type="NCBI Taxonomy" id="827"/>
    <lineage>
        <taxon>Bacteria</taxon>
        <taxon>Pseudomonadati</taxon>
        <taxon>Campylobacterota</taxon>
        <taxon>Epsilonproteobacteria</taxon>
        <taxon>Campylobacterales</taxon>
        <taxon>Campylobacteraceae</taxon>
        <taxon>Campylobacter</taxon>
    </lineage>
</organism>
<proteinExistence type="predicted"/>
<dbReference type="RefSeq" id="WP_016647510.1">
    <property type="nucleotide sequence ID" value="NZ_CABMOL010000007.1"/>
</dbReference>
<evidence type="ECO:0000313" key="3">
    <source>
        <dbReference type="Proteomes" id="UP001075461"/>
    </source>
</evidence>
<protein>
    <recommendedName>
        <fullName evidence="4">Conjugal transfer protein TrbH</fullName>
    </recommendedName>
</protein>
<keyword evidence="1" id="KW-0732">Signal</keyword>
<dbReference type="AlphaFoldDB" id="A0A9Q4PXX9"/>
<comment type="caution">
    <text evidence="2">The sequence shown here is derived from an EMBL/GenBank/DDBJ whole genome shotgun (WGS) entry which is preliminary data.</text>
</comment>
<evidence type="ECO:0000256" key="1">
    <source>
        <dbReference type="SAM" id="SignalP"/>
    </source>
</evidence>
<feature type="chain" id="PRO_5040394813" description="Conjugal transfer protein TrbH" evidence="1">
    <location>
        <begin position="19"/>
        <end position="144"/>
    </location>
</feature>
<sequence>MKRIIFISLMALCFTGCAKFNPQYFNSTIERQTQSINFNILADDMVDFISINFLANTTTFYIHTDDLDKNFYDYLTNKLRNKGYAISDNSSIKGLTFLSYNIFEQDNKIYLSYNLDEKKVSRAYEIIDNKPVPIGNITTFNFNN</sequence>
<evidence type="ECO:0008006" key="4">
    <source>
        <dbReference type="Google" id="ProtNLM"/>
    </source>
</evidence>